<dbReference type="OrthoDB" id="1305878at2759"/>
<feature type="compositionally biased region" description="Basic and acidic residues" evidence="1">
    <location>
        <begin position="342"/>
        <end position="356"/>
    </location>
</feature>
<gene>
    <name evidence="2" type="ORF">CALMAC_LOCUS10836</name>
</gene>
<feature type="compositionally biased region" description="Basic and acidic residues" evidence="1">
    <location>
        <begin position="25"/>
        <end position="63"/>
    </location>
</feature>
<feature type="compositionally biased region" description="Basic and acidic residues" evidence="1">
    <location>
        <begin position="421"/>
        <end position="446"/>
    </location>
</feature>
<feature type="region of interest" description="Disordered" evidence="1">
    <location>
        <begin position="529"/>
        <end position="549"/>
    </location>
</feature>
<organism evidence="2 3">
    <name type="scientific">Callosobruchus maculatus</name>
    <name type="common">Southern cowpea weevil</name>
    <name type="synonym">Pulse bruchid</name>
    <dbReference type="NCBI Taxonomy" id="64391"/>
    <lineage>
        <taxon>Eukaryota</taxon>
        <taxon>Metazoa</taxon>
        <taxon>Ecdysozoa</taxon>
        <taxon>Arthropoda</taxon>
        <taxon>Hexapoda</taxon>
        <taxon>Insecta</taxon>
        <taxon>Pterygota</taxon>
        <taxon>Neoptera</taxon>
        <taxon>Endopterygota</taxon>
        <taxon>Coleoptera</taxon>
        <taxon>Polyphaga</taxon>
        <taxon>Cucujiformia</taxon>
        <taxon>Chrysomeloidea</taxon>
        <taxon>Chrysomelidae</taxon>
        <taxon>Bruchinae</taxon>
        <taxon>Bruchini</taxon>
        <taxon>Callosobruchus</taxon>
    </lineage>
</organism>
<evidence type="ECO:0000313" key="3">
    <source>
        <dbReference type="Proteomes" id="UP000410492"/>
    </source>
</evidence>
<feature type="region of interest" description="Disordered" evidence="1">
    <location>
        <begin position="25"/>
        <end position="84"/>
    </location>
</feature>
<evidence type="ECO:0000256" key="1">
    <source>
        <dbReference type="SAM" id="MobiDB-lite"/>
    </source>
</evidence>
<feature type="region of interest" description="Disordered" evidence="1">
    <location>
        <begin position="140"/>
        <end position="187"/>
    </location>
</feature>
<keyword evidence="3" id="KW-1185">Reference proteome</keyword>
<feature type="compositionally biased region" description="Basic and acidic residues" evidence="1">
    <location>
        <begin position="454"/>
        <end position="468"/>
    </location>
</feature>
<dbReference type="EMBL" id="CAACVG010008453">
    <property type="protein sequence ID" value="VEN49880.1"/>
    <property type="molecule type" value="Genomic_DNA"/>
</dbReference>
<sequence length="549" mass="58317">MRNNMPRYLGNPASGVKPMYQVHVSPDKDKTQETVKPEKSEIKKHSIVKIDPKTLKPISEKAPEMSNLSNHRSHSPSSASLVIPTKNSPMSVAQTLANHKAISQAFSAAGLTVTLTSPHTSSATSGSDLKINTSSVSIFNPLKLQSSPKGERKSPKSPHSPKLKTASPTGTTKREKPKVNFTPPNPFVPMSPTGSPFLYGGATPGNIASTVTSPSNAAAATAAGGFPPPYDPRVMAAYQYSLWYGQRMAFPGAPLPPGLAQFDVMAASHAAAQAAAAAAAAAHAQQQASSSKGADVQAGSTIGGKRTSSPKTLLNPPNATITSRMENLPPKSPKLPLTYKKSPKDVKNEKSLETAVEKLTQNRHKEIANKQEPKKVKDIPKLDENKLTTKDTETKNQNDSQHPPHTENKSPIVKDAVVEASEDKAVKNNESTQIEKKVEPISKETVTETPESAAENKDIPVEPSDKQKSSCNDPEPKTNCSAETTDKLNSAKDSECVDGSNKTSDVSRTIDKDGEVNSVKKVDVIGVTSDGSDGCNKVTNSENAAEDGN</sequence>
<name>A0A653CPN6_CALMS</name>
<feature type="compositionally biased region" description="Polar residues" evidence="1">
    <location>
        <begin position="306"/>
        <end position="325"/>
    </location>
</feature>
<feature type="region of interest" description="Disordered" evidence="1">
    <location>
        <begin position="288"/>
        <end position="510"/>
    </location>
</feature>
<accession>A0A653CPN6</accession>
<dbReference type="Proteomes" id="UP000410492">
    <property type="component" value="Unassembled WGS sequence"/>
</dbReference>
<feature type="compositionally biased region" description="Basic and acidic residues" evidence="1">
    <location>
        <begin position="484"/>
        <end position="495"/>
    </location>
</feature>
<reference evidence="2 3" key="1">
    <citation type="submission" date="2019-01" db="EMBL/GenBank/DDBJ databases">
        <authorList>
            <person name="Sayadi A."/>
        </authorList>
    </citation>
    <scope>NUCLEOTIDE SEQUENCE [LARGE SCALE GENOMIC DNA]</scope>
</reference>
<feature type="compositionally biased region" description="Low complexity" evidence="1">
    <location>
        <begin position="66"/>
        <end position="81"/>
    </location>
</feature>
<evidence type="ECO:0000313" key="2">
    <source>
        <dbReference type="EMBL" id="VEN49880.1"/>
    </source>
</evidence>
<protein>
    <submittedName>
        <fullName evidence="2">Uncharacterized protein</fullName>
    </submittedName>
</protein>
<dbReference type="AlphaFoldDB" id="A0A653CPN6"/>
<proteinExistence type="predicted"/>
<feature type="compositionally biased region" description="Basic and acidic residues" evidence="1">
    <location>
        <begin position="363"/>
        <end position="408"/>
    </location>
</feature>